<sequence>MKNFPKSQFVLVHFHNGKPFSVTIDNSGDKPLYYEIGLDEWVELSFDEISHYSKNASKVITSED</sequence>
<accession>A0A291AXM9</accession>
<reference evidence="1 2" key="1">
    <citation type="submission" date="2017-05" db="EMBL/GenBank/DDBJ databases">
        <title>The isolation and characterization of 16 novel Shigella-infecting phages from the environment.</title>
        <authorList>
            <person name="Doore S.M."/>
            <person name="Schrad J.R."/>
            <person name="Dover J.A."/>
            <person name="Parent K.N."/>
        </authorList>
    </citation>
    <scope>NUCLEOTIDE SEQUENCE [LARGE SCALE GENOMIC DNA]</scope>
</reference>
<name>A0A291AXM9_9CAUD</name>
<keyword evidence="2" id="KW-1185">Reference proteome</keyword>
<organism evidence="1 2">
    <name type="scientific">Shigella phage Sf12</name>
    <dbReference type="NCBI Taxonomy" id="2024315"/>
    <lineage>
        <taxon>Viruses</taxon>
        <taxon>Duplodnaviria</taxon>
        <taxon>Heunggongvirae</taxon>
        <taxon>Uroviricota</taxon>
        <taxon>Caudoviricetes</taxon>
        <taxon>Drexlerviridae</taxon>
        <taxon>Rogunavirinae</taxon>
        <taxon>Eastlansingvirus</taxon>
        <taxon>Eastlansingvirus Sf12</taxon>
    </lineage>
</organism>
<dbReference type="Proteomes" id="UP000222681">
    <property type="component" value="Segment"/>
</dbReference>
<gene>
    <name evidence="1" type="ORF">Sf12_gp45</name>
</gene>
<protein>
    <submittedName>
        <fullName evidence="1">Uncharacterized protein</fullName>
    </submittedName>
</protein>
<dbReference type="EMBL" id="MF158039">
    <property type="protein sequence ID" value="ATE85771.1"/>
    <property type="molecule type" value="Genomic_DNA"/>
</dbReference>
<proteinExistence type="predicted"/>
<evidence type="ECO:0000313" key="1">
    <source>
        <dbReference type="EMBL" id="ATE85771.1"/>
    </source>
</evidence>
<evidence type="ECO:0000313" key="2">
    <source>
        <dbReference type="Proteomes" id="UP000222681"/>
    </source>
</evidence>